<gene>
    <name evidence="2" type="primary">20346094</name>
    <name evidence="1" type="ORF">GGTG_05636</name>
</gene>
<reference evidence="2" key="4">
    <citation type="journal article" date="2015" name="G3 (Bethesda)">
        <title>Genome sequences of three phytopathogenic species of the Magnaporthaceae family of fungi.</title>
        <authorList>
            <person name="Okagaki L.H."/>
            <person name="Nunes C.C."/>
            <person name="Sailsbery J."/>
            <person name="Clay B."/>
            <person name="Brown D."/>
            <person name="John T."/>
            <person name="Oh Y."/>
            <person name="Young N."/>
            <person name="Fitzgerald M."/>
            <person name="Haas B.J."/>
            <person name="Zeng Q."/>
            <person name="Young S."/>
            <person name="Adiconis X."/>
            <person name="Fan L."/>
            <person name="Levin J.Z."/>
            <person name="Mitchell T.K."/>
            <person name="Okubara P.A."/>
            <person name="Farman M.L."/>
            <person name="Kohn L.M."/>
            <person name="Birren B."/>
            <person name="Ma L.-J."/>
            <person name="Dean R.A."/>
        </authorList>
    </citation>
    <scope>NUCLEOTIDE SEQUENCE</scope>
    <source>
        <strain evidence="2">R3-111a-1</strain>
    </source>
</reference>
<reference evidence="3" key="1">
    <citation type="submission" date="2010-07" db="EMBL/GenBank/DDBJ databases">
        <title>The genome sequence of Gaeumannomyces graminis var. tritici strain R3-111a-1.</title>
        <authorList>
            <consortium name="The Broad Institute Genome Sequencing Platform"/>
            <person name="Ma L.-J."/>
            <person name="Dead R."/>
            <person name="Young S."/>
            <person name="Zeng Q."/>
            <person name="Koehrsen M."/>
            <person name="Alvarado L."/>
            <person name="Berlin A."/>
            <person name="Chapman S.B."/>
            <person name="Chen Z."/>
            <person name="Freedman E."/>
            <person name="Gellesch M."/>
            <person name="Goldberg J."/>
            <person name="Griggs A."/>
            <person name="Gujja S."/>
            <person name="Heilman E.R."/>
            <person name="Heiman D."/>
            <person name="Hepburn T."/>
            <person name="Howarth C."/>
            <person name="Jen D."/>
            <person name="Larson L."/>
            <person name="Mehta T."/>
            <person name="Neiman D."/>
            <person name="Pearson M."/>
            <person name="Roberts A."/>
            <person name="Saif S."/>
            <person name="Shea T."/>
            <person name="Shenoy N."/>
            <person name="Sisk P."/>
            <person name="Stolte C."/>
            <person name="Sykes S."/>
            <person name="Walk T."/>
            <person name="White J."/>
            <person name="Yandava C."/>
            <person name="Haas B."/>
            <person name="Nusbaum C."/>
            <person name="Birren B."/>
        </authorList>
    </citation>
    <scope>NUCLEOTIDE SEQUENCE [LARGE SCALE GENOMIC DNA]</scope>
    <source>
        <strain evidence="3">R3-111a-1</strain>
    </source>
</reference>
<evidence type="ECO:0000313" key="1">
    <source>
        <dbReference type="EMBL" id="EJT75704.1"/>
    </source>
</evidence>
<dbReference type="VEuPathDB" id="FungiDB:GGTG_05636"/>
<dbReference type="EMBL" id="GL385397">
    <property type="protein sequence ID" value="EJT75704.1"/>
    <property type="molecule type" value="Genomic_DNA"/>
</dbReference>
<dbReference type="EnsemblFungi" id="EJT75704">
    <property type="protein sequence ID" value="EJT75704"/>
    <property type="gene ID" value="GGTG_05636"/>
</dbReference>
<dbReference type="GeneID" id="20346094"/>
<reference evidence="1" key="3">
    <citation type="submission" date="2010-09" db="EMBL/GenBank/DDBJ databases">
        <title>Annotation of Gaeumannomyces graminis var. tritici R3-111a-1.</title>
        <authorList>
            <consortium name="The Broad Institute Genome Sequencing Platform"/>
            <person name="Ma L.-J."/>
            <person name="Dead R."/>
            <person name="Young S.K."/>
            <person name="Zeng Q."/>
            <person name="Gargeya S."/>
            <person name="Fitzgerald M."/>
            <person name="Haas B."/>
            <person name="Abouelleil A."/>
            <person name="Alvarado L."/>
            <person name="Arachchi H.M."/>
            <person name="Berlin A."/>
            <person name="Brown A."/>
            <person name="Chapman S.B."/>
            <person name="Chen Z."/>
            <person name="Dunbar C."/>
            <person name="Freedman E."/>
            <person name="Gearin G."/>
            <person name="Gellesch M."/>
            <person name="Goldberg J."/>
            <person name="Griggs A."/>
            <person name="Gujja S."/>
            <person name="Heiman D."/>
            <person name="Howarth C."/>
            <person name="Larson L."/>
            <person name="Lui A."/>
            <person name="MacDonald P.J.P."/>
            <person name="Mehta T."/>
            <person name="Montmayeur A."/>
            <person name="Murphy C."/>
            <person name="Neiman D."/>
            <person name="Pearson M."/>
            <person name="Priest M."/>
            <person name="Roberts A."/>
            <person name="Saif S."/>
            <person name="Shea T."/>
            <person name="Shenoy N."/>
            <person name="Sisk P."/>
            <person name="Stolte C."/>
            <person name="Sykes S."/>
            <person name="Yandava C."/>
            <person name="Wortman J."/>
            <person name="Nusbaum C."/>
            <person name="Birren B."/>
        </authorList>
    </citation>
    <scope>NUCLEOTIDE SEQUENCE</scope>
    <source>
        <strain evidence="1">R3-111a-1</strain>
    </source>
</reference>
<evidence type="ECO:0000313" key="3">
    <source>
        <dbReference type="Proteomes" id="UP000006039"/>
    </source>
</evidence>
<organism evidence="1">
    <name type="scientific">Gaeumannomyces tritici (strain R3-111a-1)</name>
    <name type="common">Wheat and barley take-all root rot fungus</name>
    <name type="synonym">Gaeumannomyces graminis var. tritici</name>
    <dbReference type="NCBI Taxonomy" id="644352"/>
    <lineage>
        <taxon>Eukaryota</taxon>
        <taxon>Fungi</taxon>
        <taxon>Dikarya</taxon>
        <taxon>Ascomycota</taxon>
        <taxon>Pezizomycotina</taxon>
        <taxon>Sordariomycetes</taxon>
        <taxon>Sordariomycetidae</taxon>
        <taxon>Magnaporthales</taxon>
        <taxon>Magnaporthaceae</taxon>
        <taxon>Gaeumannomyces</taxon>
    </lineage>
</organism>
<accession>J3NWH2</accession>
<evidence type="ECO:0000313" key="2">
    <source>
        <dbReference type="EnsemblFungi" id="EJT75704"/>
    </source>
</evidence>
<sequence>MPHLQRFQRKSRKAPYLWPKPATIFSLKSVSYVLQAFGWESEEVVLSLKKACSFLSVLITLIKARFRFVTINVGAKEKLFLKGKIPHILSMERLNLFVL</sequence>
<reference evidence="1" key="2">
    <citation type="submission" date="2010-07" db="EMBL/GenBank/DDBJ databases">
        <authorList>
            <consortium name="The Broad Institute Genome Sequencing Platform"/>
            <consortium name="Broad Institute Genome Sequencing Center for Infectious Disease"/>
            <person name="Ma L.-J."/>
            <person name="Dead R."/>
            <person name="Young S."/>
            <person name="Zeng Q."/>
            <person name="Koehrsen M."/>
            <person name="Alvarado L."/>
            <person name="Berlin A."/>
            <person name="Chapman S.B."/>
            <person name="Chen Z."/>
            <person name="Freedman E."/>
            <person name="Gellesch M."/>
            <person name="Goldberg J."/>
            <person name="Griggs A."/>
            <person name="Gujja S."/>
            <person name="Heilman E.R."/>
            <person name="Heiman D."/>
            <person name="Hepburn T."/>
            <person name="Howarth C."/>
            <person name="Jen D."/>
            <person name="Larson L."/>
            <person name="Mehta T."/>
            <person name="Neiman D."/>
            <person name="Pearson M."/>
            <person name="Roberts A."/>
            <person name="Saif S."/>
            <person name="Shea T."/>
            <person name="Shenoy N."/>
            <person name="Sisk P."/>
            <person name="Stolte C."/>
            <person name="Sykes S."/>
            <person name="Walk T."/>
            <person name="White J."/>
            <person name="Yandava C."/>
            <person name="Haas B."/>
            <person name="Nusbaum C."/>
            <person name="Birren B."/>
        </authorList>
    </citation>
    <scope>NUCLEOTIDE SEQUENCE</scope>
    <source>
        <strain evidence="1">R3-111a-1</strain>
    </source>
</reference>
<dbReference type="Proteomes" id="UP000006039">
    <property type="component" value="Unassembled WGS sequence"/>
</dbReference>
<dbReference type="AlphaFoldDB" id="J3NWH2"/>
<protein>
    <submittedName>
        <fullName evidence="1 2">Uncharacterized protein</fullName>
    </submittedName>
</protein>
<proteinExistence type="predicted"/>
<dbReference type="HOGENOM" id="CLU_2320520_0_0_1"/>
<keyword evidence="3" id="KW-1185">Reference proteome</keyword>
<name>J3NWH2_GAET3</name>
<reference evidence="2" key="5">
    <citation type="submission" date="2018-04" db="UniProtKB">
        <authorList>
            <consortium name="EnsemblFungi"/>
        </authorList>
    </citation>
    <scope>IDENTIFICATION</scope>
    <source>
        <strain evidence="2">R3-111a-1</strain>
    </source>
</reference>
<dbReference type="RefSeq" id="XP_009221704.1">
    <property type="nucleotide sequence ID" value="XM_009223440.1"/>
</dbReference>